<proteinExistence type="inferred from homology"/>
<gene>
    <name evidence="3" type="ORF">LTR16_012056</name>
</gene>
<dbReference type="InterPro" id="IPR045093">
    <property type="entry name" value="Cullin"/>
</dbReference>
<dbReference type="InterPro" id="IPR036317">
    <property type="entry name" value="Cullin_homology_sf"/>
</dbReference>
<name>A0ABR0LRV3_9PEZI</name>
<dbReference type="Proteomes" id="UP001357485">
    <property type="component" value="Unassembled WGS sequence"/>
</dbReference>
<keyword evidence="4" id="KW-1185">Reference proteome</keyword>
<protein>
    <recommendedName>
        <fullName evidence="2">Cullin family profile domain-containing protein</fullName>
    </recommendedName>
</protein>
<comment type="similarity">
    <text evidence="1">Belongs to the cullin family.</text>
</comment>
<evidence type="ECO:0000313" key="3">
    <source>
        <dbReference type="EMBL" id="KAK5239333.1"/>
    </source>
</evidence>
<comment type="caution">
    <text evidence="3">The sequence shown here is derived from an EMBL/GenBank/DDBJ whole genome shotgun (WGS) entry which is preliminary data.</text>
</comment>
<dbReference type="PROSITE" id="PS50069">
    <property type="entry name" value="CULLIN_2"/>
    <property type="match status" value="1"/>
</dbReference>
<dbReference type="EMBL" id="JAVRRA010012201">
    <property type="protein sequence ID" value="KAK5239333.1"/>
    <property type="molecule type" value="Genomic_DNA"/>
</dbReference>
<reference evidence="3 4" key="1">
    <citation type="submission" date="2023-08" db="EMBL/GenBank/DDBJ databases">
        <title>Black Yeasts Isolated from many extreme environments.</title>
        <authorList>
            <person name="Coleine C."/>
            <person name="Stajich J.E."/>
            <person name="Selbmann L."/>
        </authorList>
    </citation>
    <scope>NUCLEOTIDE SEQUENCE [LARGE SCALE GENOMIC DNA]</scope>
    <source>
        <strain evidence="3 4">CCFEE 536</strain>
    </source>
</reference>
<accession>A0ABR0LRV3</accession>
<evidence type="ECO:0000259" key="2">
    <source>
        <dbReference type="PROSITE" id="PS50069"/>
    </source>
</evidence>
<dbReference type="SUPFAM" id="SSF75632">
    <property type="entry name" value="Cullin homology domain"/>
    <property type="match status" value="1"/>
</dbReference>
<dbReference type="Gene3D" id="4.10.1030.10">
    <property type="entry name" value="Ring Box Chain A, domain 5"/>
    <property type="match status" value="1"/>
</dbReference>
<sequence length="75" mass="8415">MFKDVELSREEMSSYKSRLDEMAADEPSTANKLDLSVSILSAAAWPTYPTVPVIIPSNIQAAVDRFELHYKSKHS</sequence>
<evidence type="ECO:0000313" key="4">
    <source>
        <dbReference type="Proteomes" id="UP001357485"/>
    </source>
</evidence>
<evidence type="ECO:0000256" key="1">
    <source>
        <dbReference type="PROSITE-ProRule" id="PRU00330"/>
    </source>
</evidence>
<organism evidence="3 4">
    <name type="scientific">Cryomyces antarcticus</name>
    <dbReference type="NCBI Taxonomy" id="329879"/>
    <lineage>
        <taxon>Eukaryota</taxon>
        <taxon>Fungi</taxon>
        <taxon>Dikarya</taxon>
        <taxon>Ascomycota</taxon>
        <taxon>Pezizomycotina</taxon>
        <taxon>Dothideomycetes</taxon>
        <taxon>Dothideomycetes incertae sedis</taxon>
        <taxon>Cryomyces</taxon>
    </lineage>
</organism>
<dbReference type="PANTHER" id="PTHR11932">
    <property type="entry name" value="CULLIN"/>
    <property type="match status" value="1"/>
</dbReference>
<feature type="non-terminal residue" evidence="3">
    <location>
        <position position="75"/>
    </location>
</feature>
<feature type="domain" description="Cullin family profile" evidence="2">
    <location>
        <begin position="1"/>
        <end position="75"/>
    </location>
</feature>
<dbReference type="InterPro" id="IPR016158">
    <property type="entry name" value="Cullin_homology"/>
</dbReference>